<dbReference type="InterPro" id="IPR036465">
    <property type="entry name" value="vWFA_dom_sf"/>
</dbReference>
<dbReference type="OrthoDB" id="9790469at2"/>
<dbReference type="STRING" id="1855383.SAMN05216548_102329"/>
<evidence type="ECO:0000313" key="1">
    <source>
        <dbReference type="EMBL" id="SEQ07644.1"/>
    </source>
</evidence>
<dbReference type="SUPFAM" id="SSF53300">
    <property type="entry name" value="vWA-like"/>
    <property type="match status" value="1"/>
</dbReference>
<dbReference type="Gene3D" id="3.40.50.410">
    <property type="entry name" value="von Willebrand factor, type A domain"/>
    <property type="match status" value="1"/>
</dbReference>
<dbReference type="CDD" id="cd00198">
    <property type="entry name" value="vWFA"/>
    <property type="match status" value="1"/>
</dbReference>
<dbReference type="RefSeq" id="WP_092495484.1">
    <property type="nucleotide sequence ID" value="NZ_FOFG01000002.1"/>
</dbReference>
<dbReference type="EMBL" id="FOFG01000002">
    <property type="protein sequence ID" value="SEQ07644.1"/>
    <property type="molecule type" value="Genomic_DNA"/>
</dbReference>
<reference evidence="1 2" key="1">
    <citation type="submission" date="2016-10" db="EMBL/GenBank/DDBJ databases">
        <authorList>
            <person name="de Groot N.N."/>
        </authorList>
    </citation>
    <scope>NUCLEOTIDE SEQUENCE [LARGE SCALE GENOMIC DNA]</scope>
    <source>
        <strain evidence="1 2">A52C2</strain>
    </source>
</reference>
<protein>
    <recommendedName>
        <fullName evidence="3">VWA domain-containing protein</fullName>
    </recommendedName>
</protein>
<dbReference type="InterPro" id="IPR011195">
    <property type="entry name" value="UCP010256"/>
</dbReference>
<dbReference type="Proteomes" id="UP000199647">
    <property type="component" value="Unassembled WGS sequence"/>
</dbReference>
<dbReference type="AlphaFoldDB" id="A0A1H9D2H6"/>
<evidence type="ECO:0008006" key="3">
    <source>
        <dbReference type="Google" id="ProtNLM"/>
    </source>
</evidence>
<dbReference type="Pfam" id="PF05762">
    <property type="entry name" value="VWA_CoxE"/>
    <property type="match status" value="1"/>
</dbReference>
<dbReference type="PIRSF" id="PIRSF010256">
    <property type="entry name" value="CoxE_vWa"/>
    <property type="match status" value="1"/>
</dbReference>
<gene>
    <name evidence="1" type="ORF">SAMN05216548_102329</name>
</gene>
<proteinExistence type="predicted"/>
<organism evidence="1 2">
    <name type="scientific">Faunimonas pinastri</name>
    <dbReference type="NCBI Taxonomy" id="1855383"/>
    <lineage>
        <taxon>Bacteria</taxon>
        <taxon>Pseudomonadati</taxon>
        <taxon>Pseudomonadota</taxon>
        <taxon>Alphaproteobacteria</taxon>
        <taxon>Hyphomicrobiales</taxon>
        <taxon>Afifellaceae</taxon>
        <taxon>Faunimonas</taxon>
    </lineage>
</organism>
<evidence type="ECO:0000313" key="2">
    <source>
        <dbReference type="Proteomes" id="UP000199647"/>
    </source>
</evidence>
<name>A0A1H9D2H6_9HYPH</name>
<dbReference type="InterPro" id="IPR008912">
    <property type="entry name" value="Uncharacterised_CoxE"/>
</dbReference>
<dbReference type="PANTHER" id="PTHR39338">
    <property type="entry name" value="BLL5662 PROTEIN-RELATED"/>
    <property type="match status" value="1"/>
</dbReference>
<keyword evidence="2" id="KW-1185">Reference proteome</keyword>
<sequence length="401" mass="44174">MSGAADIVGRLIDFAGLLRKAAMTVGPASVLDALRALEIAGLDSREDVFSTLQAAMVTRREDRAVFAAAFDLFWRENPVSGGSPRTHRENGAEAISRPAEQRVREALAALSGGAEDESPFERLEARRTAATGEHLKHRDFAGMSAAELREARRAIERLALPHDEIRLRRLRPSPRGRIDPRQTFRAALRTGGDFVAPSFRAPDRTAPTIVALCDISGSMGAYSRVLLFFLHAIAARRPVQSFVFGTRLTNITRSLRTRDPDEALAACAAEVPDWSGGTRIAPALHAFNRDWSRRVLGQKATLLLITDGLERQVDGNERGPDLAREMDRLHRSCRRLIWLNPLLRFDAFQARASGIRAMLPHVDEFRPAHSLASVEQLVAALSSGKDAARADPRNYLRASRG</sequence>
<accession>A0A1H9D2H6</accession>
<dbReference type="PANTHER" id="PTHR39338:SF6">
    <property type="entry name" value="BLL5662 PROTEIN"/>
    <property type="match status" value="1"/>
</dbReference>